<name>A0A9N9MA38_9CUCU</name>
<accession>A0A9N9MA38</accession>
<dbReference type="OrthoDB" id="6782564at2759"/>
<proteinExistence type="predicted"/>
<dbReference type="EMBL" id="OU892277">
    <property type="protein sequence ID" value="CAG9760533.1"/>
    <property type="molecule type" value="Genomic_DNA"/>
</dbReference>
<protein>
    <recommendedName>
        <fullName evidence="3">Gag-like protein</fullName>
    </recommendedName>
</protein>
<evidence type="ECO:0000313" key="2">
    <source>
        <dbReference type="Proteomes" id="UP001152799"/>
    </source>
</evidence>
<dbReference type="AlphaFoldDB" id="A0A9N9MA38"/>
<keyword evidence="2" id="KW-1185">Reference proteome</keyword>
<dbReference type="Gene3D" id="4.10.60.10">
    <property type="entry name" value="Zinc finger, CCHC-type"/>
    <property type="match status" value="1"/>
</dbReference>
<sequence>MTNTQVRVKSREQKFFILDIDGNTNSEEVAEAITRKTGIEQQHFELRAMSTSQSGNQSATVAVQQKRGGKLLESTKIKISWSTCRVKLKFQLTRCYRCLGFRHWTAVCTGPDRSKNCMNCDCTGNQAKLCSEEPQCFNCNEKKNRMDNTGCPKYRELLE</sequence>
<gene>
    <name evidence="1" type="ORF">CEUTPL_LOCUS1260</name>
</gene>
<evidence type="ECO:0008006" key="3">
    <source>
        <dbReference type="Google" id="ProtNLM"/>
    </source>
</evidence>
<organism evidence="1 2">
    <name type="scientific">Ceutorhynchus assimilis</name>
    <name type="common">cabbage seed weevil</name>
    <dbReference type="NCBI Taxonomy" id="467358"/>
    <lineage>
        <taxon>Eukaryota</taxon>
        <taxon>Metazoa</taxon>
        <taxon>Ecdysozoa</taxon>
        <taxon>Arthropoda</taxon>
        <taxon>Hexapoda</taxon>
        <taxon>Insecta</taxon>
        <taxon>Pterygota</taxon>
        <taxon>Neoptera</taxon>
        <taxon>Endopterygota</taxon>
        <taxon>Coleoptera</taxon>
        <taxon>Polyphaga</taxon>
        <taxon>Cucujiformia</taxon>
        <taxon>Curculionidae</taxon>
        <taxon>Ceutorhynchinae</taxon>
        <taxon>Ceutorhynchus</taxon>
    </lineage>
</organism>
<dbReference type="Proteomes" id="UP001152799">
    <property type="component" value="Chromosome 1"/>
</dbReference>
<evidence type="ECO:0000313" key="1">
    <source>
        <dbReference type="EMBL" id="CAG9760533.1"/>
    </source>
</evidence>
<reference evidence="1" key="1">
    <citation type="submission" date="2022-01" db="EMBL/GenBank/DDBJ databases">
        <authorList>
            <person name="King R."/>
        </authorList>
    </citation>
    <scope>NUCLEOTIDE SEQUENCE</scope>
</reference>